<proteinExistence type="predicted"/>
<evidence type="ECO:0000313" key="4">
    <source>
        <dbReference type="Proteomes" id="UP000499080"/>
    </source>
</evidence>
<protein>
    <submittedName>
        <fullName evidence="3">Uncharacterized protein</fullName>
    </submittedName>
</protein>
<reference evidence="3 4" key="1">
    <citation type="journal article" date="2019" name="Sci. Rep.">
        <title>Orb-weaving spider Araneus ventricosus genome elucidates the spidroin gene catalogue.</title>
        <authorList>
            <person name="Kono N."/>
            <person name="Nakamura H."/>
            <person name="Ohtoshi R."/>
            <person name="Moran D.A.P."/>
            <person name="Shinohara A."/>
            <person name="Yoshida Y."/>
            <person name="Fujiwara M."/>
            <person name="Mori M."/>
            <person name="Tomita M."/>
            <person name="Arakawa K."/>
        </authorList>
    </citation>
    <scope>NUCLEOTIDE SEQUENCE [LARGE SCALE GENOMIC DNA]</scope>
</reference>
<sequence>MVTGTRIFLVAIALFVTTAALNDGNTDKEYKSMLNPVYAGSPTKTGESATVEHIGEAYDYRSNNGIIYPLRYVSAPHWGYQTFQDGIQQFQILSSVFQRGNNSSDSGDGISVEDTEPQNTNATEAVSSSKDTPPTDLDNSSSDGSDNGQYNLYSNNYGTLLPVHYILPPQFGYQTYGQEIPQYQIPSSAFKQEMNSSVPKFNKGISSGGKKQRNTNVSEAISFLEGSEDTDAAEQANVELGNYRHNIGVHSTVHYILNPHVGYQPYGEVLPRIQILPNTMSQHQTSSDPKLHNSTSLGGKKQENNNFSEAISFTEGKTSNSTKETNGAEQANVEHDNYRDNNEAHSTVHYILNPHGEYQPYGEVLPRIQILSNMMSQHQTSSDPKFHNGTSLGGKKQENASSSEDAFESQQLSENSNLIFKSGNSLNMKAQEKNSIKTDFNETKLPEKDVSNTTAAFTVFEDTSSAPSFSLNRKPEHNSQSYADFLTTSLKMYHNEFPLYWIANHPSIGSNDLSSSYFVSNHMTYPVVPLYYHLVL</sequence>
<accession>A0A4Y2PC70</accession>
<comment type="caution">
    <text evidence="3">The sequence shown here is derived from an EMBL/GenBank/DDBJ whole genome shotgun (WGS) entry which is preliminary data.</text>
</comment>
<dbReference type="AlphaFoldDB" id="A0A4Y2PC70"/>
<evidence type="ECO:0000256" key="1">
    <source>
        <dbReference type="SAM" id="MobiDB-lite"/>
    </source>
</evidence>
<feature type="compositionally biased region" description="Low complexity" evidence="1">
    <location>
        <begin position="136"/>
        <end position="148"/>
    </location>
</feature>
<name>A0A4Y2PC70_ARAVE</name>
<feature type="compositionally biased region" description="Polar residues" evidence="1">
    <location>
        <begin position="399"/>
        <end position="414"/>
    </location>
</feature>
<keyword evidence="4" id="KW-1185">Reference proteome</keyword>
<feature type="region of interest" description="Disordered" evidence="1">
    <location>
        <begin position="280"/>
        <end position="336"/>
    </location>
</feature>
<dbReference type="Proteomes" id="UP000499080">
    <property type="component" value="Unassembled WGS sequence"/>
</dbReference>
<gene>
    <name evidence="3" type="ORF">AVEN_156540_1</name>
</gene>
<feature type="compositionally biased region" description="Polar residues" evidence="1">
    <location>
        <begin position="304"/>
        <end position="329"/>
    </location>
</feature>
<feature type="compositionally biased region" description="Polar residues" evidence="1">
    <location>
        <begin position="117"/>
        <end position="132"/>
    </location>
</feature>
<feature type="chain" id="PRO_5021238204" evidence="2">
    <location>
        <begin position="21"/>
        <end position="536"/>
    </location>
</feature>
<evidence type="ECO:0000313" key="3">
    <source>
        <dbReference type="EMBL" id="GBN48831.1"/>
    </source>
</evidence>
<evidence type="ECO:0000256" key="2">
    <source>
        <dbReference type="SAM" id="SignalP"/>
    </source>
</evidence>
<feature type="compositionally biased region" description="Polar residues" evidence="1">
    <location>
        <begin position="280"/>
        <end position="297"/>
    </location>
</feature>
<organism evidence="3 4">
    <name type="scientific">Araneus ventricosus</name>
    <name type="common">Orbweaver spider</name>
    <name type="synonym">Epeira ventricosa</name>
    <dbReference type="NCBI Taxonomy" id="182803"/>
    <lineage>
        <taxon>Eukaryota</taxon>
        <taxon>Metazoa</taxon>
        <taxon>Ecdysozoa</taxon>
        <taxon>Arthropoda</taxon>
        <taxon>Chelicerata</taxon>
        <taxon>Arachnida</taxon>
        <taxon>Araneae</taxon>
        <taxon>Araneomorphae</taxon>
        <taxon>Entelegynae</taxon>
        <taxon>Araneoidea</taxon>
        <taxon>Araneidae</taxon>
        <taxon>Araneus</taxon>
    </lineage>
</organism>
<feature type="region of interest" description="Disordered" evidence="1">
    <location>
        <begin position="101"/>
        <end position="150"/>
    </location>
</feature>
<feature type="region of interest" description="Disordered" evidence="1">
    <location>
        <begin position="375"/>
        <end position="414"/>
    </location>
</feature>
<dbReference type="EMBL" id="BGPR01010946">
    <property type="protein sequence ID" value="GBN48831.1"/>
    <property type="molecule type" value="Genomic_DNA"/>
</dbReference>
<keyword evidence="2" id="KW-0732">Signal</keyword>
<feature type="signal peptide" evidence="2">
    <location>
        <begin position="1"/>
        <end position="20"/>
    </location>
</feature>